<comment type="caution">
    <text evidence="1">The sequence shown here is derived from an EMBL/GenBank/DDBJ whole genome shotgun (WGS) entry which is preliminary data.</text>
</comment>
<accession>A0A5C6U0I5</accession>
<evidence type="ECO:0000313" key="2">
    <source>
        <dbReference type="Proteomes" id="UP000321832"/>
    </source>
</evidence>
<organism evidence="1 2">
    <name type="scientific">Piscinibacter aquaticus</name>
    <dbReference type="NCBI Taxonomy" id="392597"/>
    <lineage>
        <taxon>Bacteria</taxon>
        <taxon>Pseudomonadati</taxon>
        <taxon>Pseudomonadota</taxon>
        <taxon>Betaproteobacteria</taxon>
        <taxon>Burkholderiales</taxon>
        <taxon>Sphaerotilaceae</taxon>
        <taxon>Piscinibacter</taxon>
    </lineage>
</organism>
<dbReference type="EMBL" id="VOPW01000001">
    <property type="protein sequence ID" value="TXC66444.1"/>
    <property type="molecule type" value="Genomic_DNA"/>
</dbReference>
<proteinExistence type="predicted"/>
<name>A0A5C6U0I5_9BURK</name>
<protein>
    <submittedName>
        <fullName evidence="1">Uncharacterized protein</fullName>
    </submittedName>
</protein>
<keyword evidence="2" id="KW-1185">Reference proteome</keyword>
<sequence>MWLLLPCWWLGVLLLDWLPRLQVTPGRARLLIAGAVCGYVGFVVSGARAQADALSRDAYAGSTTGRPCSSGRAALSIRCPTT</sequence>
<reference evidence="1 2" key="1">
    <citation type="submission" date="2019-08" db="EMBL/GenBank/DDBJ databases">
        <authorList>
            <person name="Khan S.A."/>
            <person name="Jeon C.O."/>
            <person name="Jeong S.E."/>
        </authorList>
    </citation>
    <scope>NUCLEOTIDE SEQUENCE [LARGE SCALE GENOMIC DNA]</scope>
    <source>
        <strain evidence="2">IMCC1728</strain>
    </source>
</reference>
<evidence type="ECO:0000313" key="1">
    <source>
        <dbReference type="EMBL" id="TXC66444.1"/>
    </source>
</evidence>
<gene>
    <name evidence="1" type="ORF">FSC37_13095</name>
</gene>
<dbReference type="Proteomes" id="UP000321832">
    <property type="component" value="Unassembled WGS sequence"/>
</dbReference>
<dbReference type="AlphaFoldDB" id="A0A5C6U0I5"/>